<feature type="region of interest" description="Disordered" evidence="1">
    <location>
        <begin position="436"/>
        <end position="499"/>
    </location>
</feature>
<feature type="compositionally biased region" description="Basic and acidic residues" evidence="1">
    <location>
        <begin position="437"/>
        <end position="452"/>
    </location>
</feature>
<feature type="compositionally biased region" description="Polar residues" evidence="1">
    <location>
        <begin position="486"/>
        <end position="499"/>
    </location>
</feature>
<sequence length="499" mass="55593">METNQHLDHEWIRASRKDGISLRNEKKAKKEAEQYLVHADSARDSSPLTARTTLCYVTKHRPPVGGIPSSRMEEIHMVKTQGYNQMLSVLRGNNTTSLSRKTILPLQMQGLQQLKGLIRKSPANKHPGEYRSNNSSLIGLNRQSSDRLDSIWKGHLKTFSDVIPPKTLANASLGFVQAEKVRSSRHRHPRDRVQKNPDFPVESAKSHQMWLPKVTADSDTARNQQNILACSWSSLTGKQRRSKWVRHKRELDKMWQSSSVGIHPNGDLSNSKMHTGYHQQGASVDSAVELVSNGFPKVGTKNITTNGALPPPPIGLWPSENYSKYATEFDQKKLPKSQTVVASLGSITEDDQLPANLVSTWTNHTAFRSNPELALKKHATENFGQISKPRETEKVNTISPGRSSTKHAKIPSNLEVAKRATSLTFSNSAFDPTLVVNKERSTEDKGQEDHRPTAKSAVTNWSTTPRADLSGTKTSDTRKSDETNSKPKSSWPLNPSSKI</sequence>
<dbReference type="EMBL" id="LUCM01001094">
    <property type="protein sequence ID" value="KAA0199499.1"/>
    <property type="molecule type" value="Genomic_DNA"/>
</dbReference>
<protein>
    <submittedName>
        <fullName evidence="2">Uncharacterized protein</fullName>
    </submittedName>
</protein>
<feature type="region of interest" description="Disordered" evidence="1">
    <location>
        <begin position="385"/>
        <end position="412"/>
    </location>
</feature>
<organism evidence="2 3">
    <name type="scientific">Fasciolopsis buskii</name>
    <dbReference type="NCBI Taxonomy" id="27845"/>
    <lineage>
        <taxon>Eukaryota</taxon>
        <taxon>Metazoa</taxon>
        <taxon>Spiralia</taxon>
        <taxon>Lophotrochozoa</taxon>
        <taxon>Platyhelminthes</taxon>
        <taxon>Trematoda</taxon>
        <taxon>Digenea</taxon>
        <taxon>Plagiorchiida</taxon>
        <taxon>Echinostomata</taxon>
        <taxon>Echinostomatoidea</taxon>
        <taxon>Fasciolidae</taxon>
        <taxon>Fasciolopsis</taxon>
    </lineage>
</organism>
<gene>
    <name evidence="2" type="ORF">FBUS_05584</name>
</gene>
<evidence type="ECO:0000313" key="3">
    <source>
        <dbReference type="Proteomes" id="UP000728185"/>
    </source>
</evidence>
<proteinExistence type="predicted"/>
<reference evidence="2" key="1">
    <citation type="submission" date="2019-05" db="EMBL/GenBank/DDBJ databases">
        <title>Annotation for the trematode Fasciolopsis buski.</title>
        <authorList>
            <person name="Choi Y.-J."/>
        </authorList>
    </citation>
    <scope>NUCLEOTIDE SEQUENCE</scope>
    <source>
        <strain evidence="2">HT</strain>
        <tissue evidence="2">Whole worm</tissue>
    </source>
</reference>
<accession>A0A8E0S6P6</accession>
<keyword evidence="3" id="KW-1185">Reference proteome</keyword>
<feature type="compositionally biased region" description="Basic and acidic residues" evidence="1">
    <location>
        <begin position="475"/>
        <end position="485"/>
    </location>
</feature>
<dbReference type="OrthoDB" id="10419904at2759"/>
<feature type="region of interest" description="Disordered" evidence="1">
    <location>
        <begin position="180"/>
        <end position="206"/>
    </location>
</feature>
<comment type="caution">
    <text evidence="2">The sequence shown here is derived from an EMBL/GenBank/DDBJ whole genome shotgun (WGS) entry which is preliminary data.</text>
</comment>
<dbReference type="Proteomes" id="UP000728185">
    <property type="component" value="Unassembled WGS sequence"/>
</dbReference>
<name>A0A8E0S6P6_9TREM</name>
<evidence type="ECO:0000313" key="2">
    <source>
        <dbReference type="EMBL" id="KAA0199499.1"/>
    </source>
</evidence>
<feature type="compositionally biased region" description="Polar residues" evidence="1">
    <location>
        <begin position="456"/>
        <end position="465"/>
    </location>
</feature>
<evidence type="ECO:0000256" key="1">
    <source>
        <dbReference type="SAM" id="MobiDB-lite"/>
    </source>
</evidence>
<dbReference type="AlphaFoldDB" id="A0A8E0S6P6"/>